<evidence type="ECO:0000313" key="2">
    <source>
        <dbReference type="EMBL" id="MDR6806575.1"/>
    </source>
</evidence>
<keyword evidence="3" id="KW-1185">Reference proteome</keyword>
<keyword evidence="1" id="KW-0732">Signal</keyword>
<comment type="caution">
    <text evidence="2">The sequence shown here is derived from an EMBL/GenBank/DDBJ whole genome shotgun (WGS) entry which is preliminary data.</text>
</comment>
<feature type="chain" id="PRO_5045215562" evidence="1">
    <location>
        <begin position="24"/>
        <end position="120"/>
    </location>
</feature>
<evidence type="ECO:0000313" key="3">
    <source>
        <dbReference type="Proteomes" id="UP001264980"/>
    </source>
</evidence>
<name>A0ABU1R216_9BACT</name>
<reference evidence="2 3" key="1">
    <citation type="submission" date="2023-07" db="EMBL/GenBank/DDBJ databases">
        <title>Sorghum-associated microbial communities from plants grown in Nebraska, USA.</title>
        <authorList>
            <person name="Schachtman D."/>
        </authorList>
    </citation>
    <scope>NUCLEOTIDE SEQUENCE [LARGE SCALE GENOMIC DNA]</scope>
    <source>
        <strain evidence="2 3">BE57</strain>
    </source>
</reference>
<sequence length="120" mass="13285">MKGCVLLLLTIFCLLVSGRQGYACGSKHAFVKKETRHVQPLRNSCHTHHASGQCQQCMHHCGESGCDCAHPATAFAVKTQPVDLSEKPFHGVGNHISWFFRQAIPKPVYLALWMPPNISC</sequence>
<dbReference type="EMBL" id="JAVDTI010000003">
    <property type="protein sequence ID" value="MDR6806575.1"/>
    <property type="molecule type" value="Genomic_DNA"/>
</dbReference>
<accession>A0ABU1R216</accession>
<feature type="signal peptide" evidence="1">
    <location>
        <begin position="1"/>
        <end position="23"/>
    </location>
</feature>
<evidence type="ECO:0000256" key="1">
    <source>
        <dbReference type="SAM" id="SignalP"/>
    </source>
</evidence>
<protein>
    <submittedName>
        <fullName evidence="2">Uncharacterized protein</fullName>
    </submittedName>
</protein>
<dbReference type="RefSeq" id="WP_309985499.1">
    <property type="nucleotide sequence ID" value="NZ_JAVDTI010000003.1"/>
</dbReference>
<organism evidence="2 3">
    <name type="scientific">Dyadobacter fermentans</name>
    <dbReference type="NCBI Taxonomy" id="94254"/>
    <lineage>
        <taxon>Bacteria</taxon>
        <taxon>Pseudomonadati</taxon>
        <taxon>Bacteroidota</taxon>
        <taxon>Cytophagia</taxon>
        <taxon>Cytophagales</taxon>
        <taxon>Spirosomataceae</taxon>
        <taxon>Dyadobacter</taxon>
    </lineage>
</organism>
<dbReference type="Proteomes" id="UP001264980">
    <property type="component" value="Unassembled WGS sequence"/>
</dbReference>
<proteinExistence type="predicted"/>
<gene>
    <name evidence="2" type="ORF">J2W84_003623</name>
</gene>